<accession>A0A6B9FTY9</accession>
<dbReference type="AlphaFoldDB" id="A0A6B9FTY9"/>
<proteinExistence type="predicted"/>
<organism evidence="2 3">
    <name type="scientific">Methylobacterium mesophilicum SR1.6/6</name>
    <dbReference type="NCBI Taxonomy" id="908290"/>
    <lineage>
        <taxon>Bacteria</taxon>
        <taxon>Pseudomonadati</taxon>
        <taxon>Pseudomonadota</taxon>
        <taxon>Alphaproteobacteria</taxon>
        <taxon>Hyphomicrobiales</taxon>
        <taxon>Methylobacteriaceae</taxon>
        <taxon>Methylobacterium</taxon>
    </lineage>
</organism>
<sequence length="224" mass="23141">MFIVPAVVSLLALPVPALAAPAPERIRGTVDEIDATAMTVRTIDGETAKIALTTDTKVVSLVKSSLDAITDGSFVGTATKGDNPPTALEIHIFPEAMRGTGEGHRDWDTIPDTLTGGERVKSAMTNGTVKAAPGSVPRVKSAMTNGTVSRSSAANGAQMLTLTYGNGESKTVAVMPQTPIVAYEPADRSVIRAGSKIFVIAARDGDKLTALRASVGKDGVTPPM</sequence>
<evidence type="ECO:0000256" key="1">
    <source>
        <dbReference type="SAM" id="SignalP"/>
    </source>
</evidence>
<protein>
    <submittedName>
        <fullName evidence="2">Metal ABC transporter permease</fullName>
    </submittedName>
</protein>
<feature type="signal peptide" evidence="1">
    <location>
        <begin position="1"/>
        <end position="19"/>
    </location>
</feature>
<evidence type="ECO:0000313" key="2">
    <source>
        <dbReference type="EMBL" id="QGY06143.1"/>
    </source>
</evidence>
<feature type="chain" id="PRO_5025661103" evidence="1">
    <location>
        <begin position="20"/>
        <end position="224"/>
    </location>
</feature>
<dbReference type="EMBL" id="CP043538">
    <property type="protein sequence ID" value="QGY06143.1"/>
    <property type="molecule type" value="Genomic_DNA"/>
</dbReference>
<reference evidence="2 3" key="2">
    <citation type="journal article" date="2013" name="Genome Announc.">
        <title>Draft Genome Sequence of Methylobacterium mesophilicum Strain SR1.6/6, Isolated from Citrus sinensis.</title>
        <authorList>
            <person name="Marinho Almeida D."/>
            <person name="Dini-Andreote F."/>
            <person name="Camargo Neves A.A."/>
            <person name="Juca Ramos R.T."/>
            <person name="Andreote F.D."/>
            <person name="Carneiro A.R."/>
            <person name="Oliveira de Souza Lima A."/>
            <person name="Caracciolo Gomes de Sa P.H."/>
            <person name="Ribeiro Barbosa M.S."/>
            <person name="Araujo W.L."/>
            <person name="Silva A."/>
        </authorList>
    </citation>
    <scope>NUCLEOTIDE SEQUENCE [LARGE SCALE GENOMIC DNA]</scope>
    <source>
        <strain evidence="2 3">SR1.6/6</strain>
    </source>
</reference>
<gene>
    <name evidence="2" type="ORF">MMSR116_11855</name>
</gene>
<dbReference type="Proteomes" id="UP000012488">
    <property type="component" value="Chromosome"/>
</dbReference>
<name>A0A6B9FTY9_9HYPH</name>
<keyword evidence="1" id="KW-0732">Signal</keyword>
<dbReference type="OrthoDB" id="9799947at2"/>
<reference evidence="2 3" key="1">
    <citation type="journal article" date="2012" name="Genet. Mol. Biol.">
        <title>Analysis of 16S rRNA and mxaF genes revealing insights into Methylobacterium niche-specific plant association.</title>
        <authorList>
            <person name="Dourado M.N."/>
            <person name="Andreote F.D."/>
            <person name="Dini-Andreote F."/>
            <person name="Conti R."/>
            <person name="Araujo J.M."/>
            <person name="Araujo W.L."/>
        </authorList>
    </citation>
    <scope>NUCLEOTIDE SEQUENCE [LARGE SCALE GENOMIC DNA]</scope>
    <source>
        <strain evidence="2 3">SR1.6/6</strain>
    </source>
</reference>
<dbReference type="KEGG" id="mmes:MMSR116_11855"/>
<evidence type="ECO:0000313" key="3">
    <source>
        <dbReference type="Proteomes" id="UP000012488"/>
    </source>
</evidence>